<protein>
    <submittedName>
        <fullName evidence="1">Uncharacterized protein</fullName>
    </submittedName>
</protein>
<dbReference type="AlphaFoldDB" id="A0A150KA73"/>
<dbReference type="EMBL" id="LQYI01000082">
    <property type="protein sequence ID" value="KYC66271.1"/>
    <property type="molecule type" value="Genomic_DNA"/>
</dbReference>
<evidence type="ECO:0000313" key="2">
    <source>
        <dbReference type="Proteomes" id="UP000075304"/>
    </source>
</evidence>
<comment type="caution">
    <text evidence="1">The sequence shown here is derived from an EMBL/GenBank/DDBJ whole genome shotgun (WGS) entry which is preliminary data.</text>
</comment>
<gene>
    <name evidence="1" type="ORF">B4099_3030</name>
</gene>
<name>A0A150KA73_HEYCO</name>
<dbReference type="Proteomes" id="UP000075304">
    <property type="component" value="Unassembled WGS sequence"/>
</dbReference>
<evidence type="ECO:0000313" key="1">
    <source>
        <dbReference type="EMBL" id="KYC66271.1"/>
    </source>
</evidence>
<organism evidence="1 2">
    <name type="scientific">Heyndrickxia coagulans</name>
    <name type="common">Weizmannia coagulans</name>
    <dbReference type="NCBI Taxonomy" id="1398"/>
    <lineage>
        <taxon>Bacteria</taxon>
        <taxon>Bacillati</taxon>
        <taxon>Bacillota</taxon>
        <taxon>Bacilli</taxon>
        <taxon>Bacillales</taxon>
        <taxon>Bacillaceae</taxon>
        <taxon>Heyndrickxia</taxon>
    </lineage>
</organism>
<proteinExistence type="predicted"/>
<reference evidence="1 2" key="1">
    <citation type="submission" date="2016-01" db="EMBL/GenBank/DDBJ databases">
        <title>Genome Sequences of Twelve Sporeforming Bacillus Species Isolated from Foods.</title>
        <authorList>
            <person name="Berendsen E.M."/>
            <person name="Wells-Bennik M.H."/>
            <person name="Krawcyk A.O."/>
            <person name="De Jong A."/>
            <person name="Holsappel S."/>
            <person name="Eijlander R.T."/>
            <person name="Kuipers O.P."/>
        </authorList>
    </citation>
    <scope>NUCLEOTIDE SEQUENCE [LARGE SCALE GENOMIC DNA]</scope>
    <source>
        <strain evidence="1 2">B4099</strain>
    </source>
</reference>
<sequence>MIFKRSEPIPKECVRFLFVHPAPPDPFHCTCRNERLYWAGSLQLKRV</sequence>
<accession>A0A150KA73</accession>